<keyword evidence="3 9" id="KW-0813">Transport</keyword>
<proteinExistence type="inferred from homology"/>
<dbReference type="Gene3D" id="1.50.40.10">
    <property type="entry name" value="Mitochondrial carrier domain"/>
    <property type="match status" value="2"/>
</dbReference>
<evidence type="ECO:0000256" key="2">
    <source>
        <dbReference type="ARBA" id="ARBA00006375"/>
    </source>
</evidence>
<evidence type="ECO:0008006" key="13">
    <source>
        <dbReference type="Google" id="ProtNLM"/>
    </source>
</evidence>
<evidence type="ECO:0000256" key="5">
    <source>
        <dbReference type="ARBA" id="ARBA00022737"/>
    </source>
</evidence>
<dbReference type="OrthoDB" id="276989at2759"/>
<keyword evidence="6 10" id="KW-1133">Transmembrane helix</keyword>
<dbReference type="InterPro" id="IPR023395">
    <property type="entry name" value="MCP_dom_sf"/>
</dbReference>
<feature type="transmembrane region" description="Helical" evidence="10">
    <location>
        <begin position="6"/>
        <end position="26"/>
    </location>
</feature>
<evidence type="ECO:0000256" key="6">
    <source>
        <dbReference type="ARBA" id="ARBA00022989"/>
    </source>
</evidence>
<dbReference type="FunCoup" id="A0A0G4G7K4">
    <property type="interactions" value="365"/>
</dbReference>
<evidence type="ECO:0000256" key="10">
    <source>
        <dbReference type="SAM" id="Phobius"/>
    </source>
</evidence>
<dbReference type="Pfam" id="PF00153">
    <property type="entry name" value="Mito_carr"/>
    <property type="match status" value="3"/>
</dbReference>
<dbReference type="PANTHER" id="PTHR45667">
    <property type="entry name" value="S-ADENOSYLMETHIONINE MITOCHONDRIAL CARRIER PROTEIN"/>
    <property type="match status" value="1"/>
</dbReference>
<evidence type="ECO:0000313" key="12">
    <source>
        <dbReference type="Proteomes" id="UP000041254"/>
    </source>
</evidence>
<keyword evidence="5" id="KW-0677">Repeat</keyword>
<keyword evidence="4 8" id="KW-0812">Transmembrane</keyword>
<feature type="repeat" description="Solcar" evidence="8">
    <location>
        <begin position="3"/>
        <end position="101"/>
    </location>
</feature>
<dbReference type="PROSITE" id="PS50920">
    <property type="entry name" value="SOLCAR"/>
    <property type="match status" value="3"/>
</dbReference>
<evidence type="ECO:0000256" key="9">
    <source>
        <dbReference type="RuleBase" id="RU000488"/>
    </source>
</evidence>
<reference evidence="11 12" key="1">
    <citation type="submission" date="2014-11" db="EMBL/GenBank/DDBJ databases">
        <authorList>
            <person name="Zhu J."/>
            <person name="Qi W."/>
            <person name="Song R."/>
        </authorList>
    </citation>
    <scope>NUCLEOTIDE SEQUENCE [LARGE SCALE GENOMIC DNA]</scope>
</reference>
<protein>
    <recommendedName>
        <fullName evidence="13">Mitochondrial carrier protein</fullName>
    </recommendedName>
</protein>
<dbReference type="Proteomes" id="UP000041254">
    <property type="component" value="Unassembled WGS sequence"/>
</dbReference>
<dbReference type="VEuPathDB" id="CryptoDB:Vbra_9717"/>
<keyword evidence="12" id="KW-1185">Reference proteome</keyword>
<dbReference type="PhylomeDB" id="A0A0G4G7K4"/>
<keyword evidence="7 8" id="KW-0472">Membrane</keyword>
<feature type="transmembrane region" description="Helical" evidence="10">
    <location>
        <begin position="107"/>
        <end position="130"/>
    </location>
</feature>
<evidence type="ECO:0000256" key="1">
    <source>
        <dbReference type="ARBA" id="ARBA00004141"/>
    </source>
</evidence>
<evidence type="ECO:0000256" key="4">
    <source>
        <dbReference type="ARBA" id="ARBA00022692"/>
    </source>
</evidence>
<dbReference type="InParanoid" id="A0A0G4G7K4"/>
<dbReference type="AlphaFoldDB" id="A0A0G4G7K4"/>
<feature type="repeat" description="Solcar" evidence="8">
    <location>
        <begin position="109"/>
        <end position="193"/>
    </location>
</feature>
<gene>
    <name evidence="11" type="ORF">Vbra_9717</name>
</gene>
<sequence>MSAEYAAILAAGGLSGMAADAVLYPLDHYKTLRQARLPTQHLHLVNWTSRGLMTTVTKGSLLTKGGLRAIRTLYRGLTPTLLGSFPGTAAFWATYEWTKRTLKRNSVLPPFVVHLLAASAAQVVACVIRVPFEVVKQQMQCSVHRPLSTRAAVSRIYVAQGMAGLFVGYGAQLAREVPFDAFEFAIWEKLKYHYEISKMRDRPSYTNEIYTLSPMQSAVCGALAGAIAGAATTPLDVCKTRIMTQSITTQGGKIKYKGVSDAMVKIVREEAMFHLMKGVVPRVLWIGIGGFLMFGAYEFAKDALFRSLELGRYEPAERACQECKCLKPTS</sequence>
<accession>A0A0G4G7K4</accession>
<comment type="similarity">
    <text evidence="2 9">Belongs to the mitochondrial carrier (TC 2.A.29) family.</text>
</comment>
<dbReference type="GO" id="GO:0016020">
    <property type="term" value="C:membrane"/>
    <property type="evidence" value="ECO:0007669"/>
    <property type="project" value="UniProtKB-SubCell"/>
</dbReference>
<feature type="transmembrane region" description="Helical" evidence="10">
    <location>
        <begin position="73"/>
        <end position="95"/>
    </location>
</feature>
<evidence type="ECO:0000256" key="3">
    <source>
        <dbReference type="ARBA" id="ARBA00022448"/>
    </source>
</evidence>
<name>A0A0G4G7K4_VITBC</name>
<dbReference type="InterPro" id="IPR018108">
    <property type="entry name" value="MCP_transmembrane"/>
</dbReference>
<organism evidence="11 12">
    <name type="scientific">Vitrella brassicaformis (strain CCMP3155)</name>
    <dbReference type="NCBI Taxonomy" id="1169540"/>
    <lineage>
        <taxon>Eukaryota</taxon>
        <taxon>Sar</taxon>
        <taxon>Alveolata</taxon>
        <taxon>Colpodellida</taxon>
        <taxon>Vitrellaceae</taxon>
        <taxon>Vitrella</taxon>
    </lineage>
</organism>
<evidence type="ECO:0000256" key="7">
    <source>
        <dbReference type="ARBA" id="ARBA00023136"/>
    </source>
</evidence>
<evidence type="ECO:0000313" key="11">
    <source>
        <dbReference type="EMBL" id="CEM24672.1"/>
    </source>
</evidence>
<dbReference type="OMA" id="IGPRTMW"/>
<comment type="subcellular location">
    <subcellularLocation>
        <location evidence="1">Membrane</location>
        <topology evidence="1">Multi-pass membrane protein</topology>
    </subcellularLocation>
</comment>
<dbReference type="EMBL" id="CDMY01000586">
    <property type="protein sequence ID" value="CEM24672.1"/>
    <property type="molecule type" value="Genomic_DNA"/>
</dbReference>
<feature type="repeat" description="Solcar" evidence="8">
    <location>
        <begin position="212"/>
        <end position="303"/>
    </location>
</feature>
<dbReference type="SUPFAM" id="SSF103506">
    <property type="entry name" value="Mitochondrial carrier"/>
    <property type="match status" value="1"/>
</dbReference>
<evidence type="ECO:0000256" key="8">
    <source>
        <dbReference type="PROSITE-ProRule" id="PRU00282"/>
    </source>
</evidence>
<feature type="transmembrane region" description="Helical" evidence="10">
    <location>
        <begin position="283"/>
        <end position="300"/>
    </location>
</feature>